<protein>
    <submittedName>
        <fullName evidence="2">Uncharacterized protein</fullName>
    </submittedName>
</protein>
<proteinExistence type="predicted"/>
<reference evidence="2" key="1">
    <citation type="submission" date="2022-11" db="UniProtKB">
        <authorList>
            <consortium name="WormBaseParasite"/>
        </authorList>
    </citation>
    <scope>IDENTIFICATION</scope>
</reference>
<name>A0A915NUP8_9BILA</name>
<organism evidence="1 2">
    <name type="scientific">Meloidogyne floridensis</name>
    <dbReference type="NCBI Taxonomy" id="298350"/>
    <lineage>
        <taxon>Eukaryota</taxon>
        <taxon>Metazoa</taxon>
        <taxon>Ecdysozoa</taxon>
        <taxon>Nematoda</taxon>
        <taxon>Chromadorea</taxon>
        <taxon>Rhabditida</taxon>
        <taxon>Tylenchina</taxon>
        <taxon>Tylenchomorpha</taxon>
        <taxon>Tylenchoidea</taxon>
        <taxon>Meloidogynidae</taxon>
        <taxon>Meloidogyninae</taxon>
        <taxon>Meloidogyne</taxon>
    </lineage>
</organism>
<accession>A0A915NUP8</accession>
<evidence type="ECO:0000313" key="1">
    <source>
        <dbReference type="Proteomes" id="UP000887560"/>
    </source>
</evidence>
<keyword evidence="1" id="KW-1185">Reference proteome</keyword>
<dbReference type="Proteomes" id="UP000887560">
    <property type="component" value="Unplaced"/>
</dbReference>
<dbReference type="WBParaSite" id="scf7180000420466.g5333">
    <property type="protein sequence ID" value="scf7180000420466.g5333"/>
    <property type="gene ID" value="scf7180000420466.g5333"/>
</dbReference>
<evidence type="ECO:0000313" key="2">
    <source>
        <dbReference type="WBParaSite" id="scf7180000420466.g5333"/>
    </source>
</evidence>
<sequence>MDDVKNPAADIVITNPGKTTKIFKAIPANEELLTTKPRYGLLKPVFTLQTSNALRGALVRTGRATSKNWEDNEGIRSLYDAGAEGSSVLRSQRGILQQEQPLIVIDADDGQLMRYGR</sequence>
<dbReference type="AlphaFoldDB" id="A0A915NUP8"/>